<dbReference type="RefSeq" id="WP_219235200.1">
    <property type="nucleotide sequence ID" value="NZ_CP049362.1"/>
</dbReference>
<evidence type="ECO:0000313" key="5">
    <source>
        <dbReference type="EMBL" id="QXX80250.1"/>
    </source>
</evidence>
<organism evidence="5 6">
    <name type="scientific">Alcaligenes ammonioxydans</name>
    <dbReference type="NCBI Taxonomy" id="2582914"/>
    <lineage>
        <taxon>Bacteria</taxon>
        <taxon>Pseudomonadati</taxon>
        <taxon>Pseudomonadota</taxon>
        <taxon>Betaproteobacteria</taxon>
        <taxon>Burkholderiales</taxon>
        <taxon>Alcaligenaceae</taxon>
        <taxon>Alcaligenes</taxon>
    </lineage>
</organism>
<sequence>MKFSVLMSLYAREKPIYLDQALNSLLNMTLLADEIVMVLDGPITDDLQTVLDAYSDRLPLKIIKLKQNQGLGRALNEGLKNCSFEWVARFDTDDINFPDRFEKQIVYIKKNPSVDIIGGWVVEFENSISDAYGLKKVPLNHLEIVKFAKYRNPFNHMTVMFKKKKVEDLGGYRDESLYEDYGLWVRLIQAGAKTANLGMPLVYARAGIEMIKRRGGWSYAINEYKFQRDFRISGFISYSQFLFNIMTRIPLRLLGGGVRFLFYKNFLRERK</sequence>
<gene>
    <name evidence="5" type="ORF">FE795_15325</name>
</gene>
<dbReference type="InterPro" id="IPR001173">
    <property type="entry name" value="Glyco_trans_2-like"/>
</dbReference>
<name>A0ABX8SW27_9BURK</name>
<dbReference type="InterPro" id="IPR050834">
    <property type="entry name" value="Glycosyltransf_2"/>
</dbReference>
<evidence type="ECO:0000259" key="4">
    <source>
        <dbReference type="Pfam" id="PF00535"/>
    </source>
</evidence>
<keyword evidence="6" id="KW-1185">Reference proteome</keyword>
<evidence type="ECO:0000313" key="6">
    <source>
        <dbReference type="Proteomes" id="UP000826050"/>
    </source>
</evidence>
<feature type="domain" description="Glycosyltransferase 2-like" evidence="4">
    <location>
        <begin position="4"/>
        <end position="158"/>
    </location>
</feature>
<dbReference type="CDD" id="cd04195">
    <property type="entry name" value="GT2_AmsE_like"/>
    <property type="match status" value="1"/>
</dbReference>
<evidence type="ECO:0000256" key="2">
    <source>
        <dbReference type="ARBA" id="ARBA00022676"/>
    </source>
</evidence>
<evidence type="ECO:0000256" key="1">
    <source>
        <dbReference type="ARBA" id="ARBA00006739"/>
    </source>
</evidence>
<keyword evidence="3" id="KW-0808">Transferase</keyword>
<dbReference type="PANTHER" id="PTHR43685:SF5">
    <property type="entry name" value="GLYCOSYLTRANSFERASE EPSE-RELATED"/>
    <property type="match status" value="1"/>
</dbReference>
<keyword evidence="2" id="KW-0328">Glycosyltransferase</keyword>
<dbReference type="EMBL" id="CP049362">
    <property type="protein sequence ID" value="QXX80250.1"/>
    <property type="molecule type" value="Genomic_DNA"/>
</dbReference>
<dbReference type="Pfam" id="PF00535">
    <property type="entry name" value="Glycos_transf_2"/>
    <property type="match status" value="1"/>
</dbReference>
<comment type="similarity">
    <text evidence="1">Belongs to the glycosyltransferase 2 family.</text>
</comment>
<dbReference type="Proteomes" id="UP000826050">
    <property type="component" value="Chromosome"/>
</dbReference>
<evidence type="ECO:0000256" key="3">
    <source>
        <dbReference type="ARBA" id="ARBA00022679"/>
    </source>
</evidence>
<protein>
    <submittedName>
        <fullName evidence="5">Glycosyltransferase</fullName>
    </submittedName>
</protein>
<proteinExistence type="inferred from homology"/>
<reference evidence="5 6" key="1">
    <citation type="submission" date="2020-02" db="EMBL/GenBank/DDBJ databases">
        <title>Partial ammonium oxidation to N2 by heterotrophic bacteria.</title>
        <authorList>
            <person name="Wu M."/>
        </authorList>
    </citation>
    <scope>NUCLEOTIDE SEQUENCE [LARGE SCALE GENOMIC DNA]</scope>
    <source>
        <strain evidence="5 6">HO-1</strain>
    </source>
</reference>
<dbReference type="PANTHER" id="PTHR43685">
    <property type="entry name" value="GLYCOSYLTRANSFERASE"/>
    <property type="match status" value="1"/>
</dbReference>
<accession>A0ABX8SW27</accession>